<dbReference type="PANTHER" id="PTHR43283:SF14">
    <property type="entry name" value="BLL8153 PROTEIN"/>
    <property type="match status" value="1"/>
</dbReference>
<dbReference type="RefSeq" id="WP_071916505.1">
    <property type="nucleotide sequence ID" value="NZ_CP017637.1"/>
</dbReference>
<gene>
    <name evidence="2" type="ORF">BKD09_41985</name>
</gene>
<dbReference type="InterPro" id="IPR050789">
    <property type="entry name" value="Diverse_Enzym_Activities"/>
</dbReference>
<proteinExistence type="predicted"/>
<dbReference type="PANTHER" id="PTHR43283">
    <property type="entry name" value="BETA-LACTAMASE-RELATED"/>
    <property type="match status" value="1"/>
</dbReference>
<accession>A0A1L3FNT6</accession>
<dbReference type="InterPro" id="IPR012338">
    <property type="entry name" value="Beta-lactam/transpept-like"/>
</dbReference>
<dbReference type="GO" id="GO:0016787">
    <property type="term" value="F:hydrolase activity"/>
    <property type="evidence" value="ECO:0007669"/>
    <property type="project" value="UniProtKB-KW"/>
</dbReference>
<keyword evidence="2" id="KW-0378">Hydrolase</keyword>
<evidence type="ECO:0000313" key="2">
    <source>
        <dbReference type="EMBL" id="APG14918.1"/>
    </source>
</evidence>
<organism evidence="2 3">
    <name type="scientific">Bradyrhizobium japonicum</name>
    <dbReference type="NCBI Taxonomy" id="375"/>
    <lineage>
        <taxon>Bacteria</taxon>
        <taxon>Pseudomonadati</taxon>
        <taxon>Pseudomonadota</taxon>
        <taxon>Alphaproteobacteria</taxon>
        <taxon>Hyphomicrobiales</taxon>
        <taxon>Nitrobacteraceae</taxon>
        <taxon>Bradyrhizobium</taxon>
    </lineage>
</organism>
<dbReference type="Pfam" id="PF00144">
    <property type="entry name" value="Beta-lactamase"/>
    <property type="match status" value="1"/>
</dbReference>
<name>A0A1L3FNT6_BRAJP</name>
<dbReference type="AlphaFoldDB" id="A0A1L3FNT6"/>
<feature type="domain" description="Beta-lactamase-related" evidence="1">
    <location>
        <begin position="90"/>
        <end position="375"/>
    </location>
</feature>
<dbReference type="SUPFAM" id="SSF56601">
    <property type="entry name" value="beta-lactamase/transpeptidase-like"/>
    <property type="match status" value="1"/>
</dbReference>
<dbReference type="InterPro" id="IPR001466">
    <property type="entry name" value="Beta-lactam-related"/>
</dbReference>
<dbReference type="Gene3D" id="3.40.710.10">
    <property type="entry name" value="DD-peptidase/beta-lactamase superfamily"/>
    <property type="match status" value="1"/>
</dbReference>
<evidence type="ECO:0000259" key="1">
    <source>
        <dbReference type="Pfam" id="PF00144"/>
    </source>
</evidence>
<dbReference type="EMBL" id="CP017637">
    <property type="protein sequence ID" value="APG14918.1"/>
    <property type="molecule type" value="Genomic_DNA"/>
</dbReference>
<protein>
    <submittedName>
        <fullName evidence="2">Serine hydrolase</fullName>
    </submittedName>
</protein>
<reference evidence="2 3" key="1">
    <citation type="submission" date="2016-11" db="EMBL/GenBank/DDBJ databases">
        <title>Complete Genome Sequence of Bradyrhizobium sp. strain J5, an isolated from soybean nodule in Hokkaido.</title>
        <authorList>
            <person name="Kanehara K."/>
        </authorList>
    </citation>
    <scope>NUCLEOTIDE SEQUENCE [LARGE SCALE GENOMIC DNA]</scope>
    <source>
        <strain evidence="2 3">J5</strain>
    </source>
</reference>
<evidence type="ECO:0000313" key="3">
    <source>
        <dbReference type="Proteomes" id="UP000181962"/>
    </source>
</evidence>
<dbReference type="OrthoDB" id="9814204at2"/>
<sequence length="401" mass="43589">MGVLDSIGLRSPAVVASTEPARLPPGGSSIRWTPEQQIVGYRERHKIDPVRVVGRGPQVAHLPLAIHQISPRWKFKGESMDVDRYMSAQRTAGIIVLKDGKVILERYGLGRAATDGWFVQSVTKSIAAVLIGAAIKDGYIKSVDEPVTKYVPELKASAYDGVNIAQLLSMTSGVNWSEDYNDPQSDVSLAYTSSEAGKPVPELGVNPMISYLRRLPVACPPGVKFNYNSAETELAGILLTNAVGESMSEYLSNKLWQPLGMEKDAYWLVDAVGHERAGGGLCMTLRDHVRIGQFMLGGGQTGNVQVLPPDWLADAISPQAVFPSSVHGAMGYGYFWWIYKDAYAALGHAGQAIVVYPKDKVVIAINSAWPEPNTPEMFEVQEVFIKALHEEAVAHEAGATR</sequence>
<dbReference type="Proteomes" id="UP000181962">
    <property type="component" value="Chromosome"/>
</dbReference>